<accession>A0ABR0A9J4</accession>
<feature type="region of interest" description="Disordered" evidence="1">
    <location>
        <begin position="95"/>
        <end position="124"/>
    </location>
</feature>
<protein>
    <submittedName>
        <fullName evidence="2">Uncharacterized protein</fullName>
    </submittedName>
</protein>
<feature type="region of interest" description="Disordered" evidence="1">
    <location>
        <begin position="33"/>
        <end position="53"/>
    </location>
</feature>
<dbReference type="EMBL" id="JAOYFB010000036">
    <property type="protein sequence ID" value="KAK4021815.1"/>
    <property type="molecule type" value="Genomic_DNA"/>
</dbReference>
<keyword evidence="3" id="KW-1185">Reference proteome</keyword>
<evidence type="ECO:0000313" key="2">
    <source>
        <dbReference type="EMBL" id="KAK4021815.1"/>
    </source>
</evidence>
<organism evidence="2 3">
    <name type="scientific">Daphnia magna</name>
    <dbReference type="NCBI Taxonomy" id="35525"/>
    <lineage>
        <taxon>Eukaryota</taxon>
        <taxon>Metazoa</taxon>
        <taxon>Ecdysozoa</taxon>
        <taxon>Arthropoda</taxon>
        <taxon>Crustacea</taxon>
        <taxon>Branchiopoda</taxon>
        <taxon>Diplostraca</taxon>
        <taxon>Cladocera</taxon>
        <taxon>Anomopoda</taxon>
        <taxon>Daphniidae</taxon>
        <taxon>Daphnia</taxon>
    </lineage>
</organism>
<dbReference type="Proteomes" id="UP001234178">
    <property type="component" value="Unassembled WGS sequence"/>
</dbReference>
<proteinExistence type="predicted"/>
<comment type="caution">
    <text evidence="2">The sequence shown here is derived from an EMBL/GenBank/DDBJ whole genome shotgun (WGS) entry which is preliminary data.</text>
</comment>
<name>A0ABR0A9J4_9CRUS</name>
<evidence type="ECO:0000313" key="3">
    <source>
        <dbReference type="Proteomes" id="UP001234178"/>
    </source>
</evidence>
<gene>
    <name evidence="2" type="ORF">OUZ56_003724</name>
</gene>
<evidence type="ECO:0000256" key="1">
    <source>
        <dbReference type="SAM" id="MobiDB-lite"/>
    </source>
</evidence>
<reference evidence="2 3" key="1">
    <citation type="journal article" date="2023" name="Nucleic Acids Res.">
        <title>The hologenome of Daphnia magna reveals possible DNA methylation and microbiome-mediated evolution of the host genome.</title>
        <authorList>
            <person name="Chaturvedi A."/>
            <person name="Li X."/>
            <person name="Dhandapani V."/>
            <person name="Marshall H."/>
            <person name="Kissane S."/>
            <person name="Cuenca-Cambronero M."/>
            <person name="Asole G."/>
            <person name="Calvet F."/>
            <person name="Ruiz-Romero M."/>
            <person name="Marangio P."/>
            <person name="Guigo R."/>
            <person name="Rago D."/>
            <person name="Mirbahai L."/>
            <person name="Eastwood N."/>
            <person name="Colbourne J.K."/>
            <person name="Zhou J."/>
            <person name="Mallon E."/>
            <person name="Orsini L."/>
        </authorList>
    </citation>
    <scope>NUCLEOTIDE SEQUENCE [LARGE SCALE GENOMIC DNA]</scope>
    <source>
        <strain evidence="2">LRV0_1</strain>
    </source>
</reference>
<sequence>MIFRSARPYTLWKELEETIPKGVFRRLRIPEPFPEQKHQRQEHRKITPYSRPVPESLAIPPLLSADEMTQLHALHRAEHRTRQKEKEKLILKEKARAKATKKPAAPVLAPAEPQPGTSKSSRPQTLLEKIYQEIKAQTIPKPLQFDQPLLHQENDIQESFHETKWKKFYPKDLRSESI</sequence>
<feature type="compositionally biased region" description="Low complexity" evidence="1">
    <location>
        <begin position="102"/>
        <end position="115"/>
    </location>
</feature>